<dbReference type="NCBIfam" id="NF008738">
    <property type="entry name" value="PRK11768.1"/>
    <property type="match status" value="1"/>
</dbReference>
<dbReference type="GO" id="GO:0005524">
    <property type="term" value="F:ATP binding"/>
    <property type="evidence" value="ECO:0007669"/>
    <property type="project" value="UniProtKB-UniRule"/>
</dbReference>
<keyword evidence="3 11" id="KW-0597">Phosphoprotein</keyword>
<dbReference type="Pfam" id="PF01636">
    <property type="entry name" value="APH"/>
    <property type="match status" value="1"/>
</dbReference>
<dbReference type="GO" id="GO:0005737">
    <property type="term" value="C:cytoplasm"/>
    <property type="evidence" value="ECO:0007669"/>
    <property type="project" value="UniProtKB-SubCell"/>
</dbReference>
<dbReference type="Gene3D" id="1.20.1270.170">
    <property type="match status" value="1"/>
</dbReference>
<gene>
    <name evidence="11" type="primary">srkA</name>
    <name evidence="14" type="ORF">FU658_02805</name>
</gene>
<protein>
    <recommendedName>
        <fullName evidence="11">Stress response kinase A</fullName>
        <ecNumber evidence="11">2.7.11.1</ecNumber>
    </recommendedName>
    <alternativeName>
        <fullName evidence="11">Serine/threonine-protein kinase SrkA</fullName>
    </alternativeName>
</protein>
<dbReference type="GO" id="GO:0004674">
    <property type="term" value="F:protein serine/threonine kinase activity"/>
    <property type="evidence" value="ECO:0007669"/>
    <property type="project" value="UniProtKB-UniRule"/>
</dbReference>
<dbReference type="EMBL" id="VRTS01000001">
    <property type="protein sequence ID" value="TXK66005.1"/>
    <property type="molecule type" value="Genomic_DNA"/>
</dbReference>
<evidence type="ECO:0000256" key="11">
    <source>
        <dbReference type="HAMAP-Rule" id="MF_01497"/>
    </source>
</evidence>
<comment type="catalytic activity">
    <reaction evidence="11">
        <text>L-threonyl-[protein] + ATP = O-phospho-L-threonyl-[protein] + ADP + H(+)</text>
        <dbReference type="Rhea" id="RHEA:46608"/>
        <dbReference type="Rhea" id="RHEA-COMP:11060"/>
        <dbReference type="Rhea" id="RHEA-COMP:11605"/>
        <dbReference type="ChEBI" id="CHEBI:15378"/>
        <dbReference type="ChEBI" id="CHEBI:30013"/>
        <dbReference type="ChEBI" id="CHEBI:30616"/>
        <dbReference type="ChEBI" id="CHEBI:61977"/>
        <dbReference type="ChEBI" id="CHEBI:456216"/>
        <dbReference type="EC" id="2.7.11.1"/>
    </reaction>
</comment>
<evidence type="ECO:0000256" key="3">
    <source>
        <dbReference type="ARBA" id="ARBA00022553"/>
    </source>
</evidence>
<keyword evidence="15" id="KW-1185">Reference proteome</keyword>
<evidence type="ECO:0000256" key="10">
    <source>
        <dbReference type="ARBA" id="ARBA00023016"/>
    </source>
</evidence>
<keyword evidence="9 11" id="KW-0460">Magnesium</keyword>
<sequence>MNDHEIQTDTGDPRPARPDEPYAGLGHDTVLAALESLGCRCDGHVLALNSYENRVYRIGLEDQAPVVAKFYRPGRWSDAAIEEEHHFTRELLDGGVSVVAPLEFNAHTLHHFGGFRFALFPLRGGRAPELGQRETLRRLGQALARMHNVGAASAFQHRIRIDVESYGHDALDTLLDGHWIPPDIEENFERLGERLLDLVEDAWEDVEPRTLRLHGDCHPGNILWREPPGQPGEAHFVDLDDALSGPAIQDLWMLMPADPQAPERDWLLEGYETFRAFDRAELALVEPLRTLRMLHFNAWIARRWADPAFPAAFGWFDSPRHFESLIGQLQEQLSVLQER</sequence>
<dbReference type="InterPro" id="IPR011009">
    <property type="entry name" value="Kinase-like_dom_sf"/>
</dbReference>
<dbReference type="EC" id="2.7.11.1" evidence="11"/>
<feature type="active site" evidence="11">
    <location>
        <position position="238"/>
    </location>
</feature>
<feature type="region of interest" description="Disordered" evidence="12">
    <location>
        <begin position="1"/>
        <end position="22"/>
    </location>
</feature>
<dbReference type="AlphaFoldDB" id="A0A5C8L184"/>
<evidence type="ECO:0000256" key="2">
    <source>
        <dbReference type="ARBA" id="ARBA00022527"/>
    </source>
</evidence>
<keyword evidence="5 11" id="KW-0479">Metal-binding</keyword>
<comment type="function">
    <text evidence="11">A protein kinase that phosphorylates Ser and Thr residues. Probably acts to suppress the effects of stress linked to accumulation of reactive oxygen species. Probably involved in the extracytoplasmic stress response.</text>
</comment>
<dbReference type="RefSeq" id="WP_147890678.1">
    <property type="nucleotide sequence ID" value="NZ_VRTS01000001.1"/>
</dbReference>
<proteinExistence type="inferred from homology"/>
<accession>A0A5C8L184</accession>
<evidence type="ECO:0000256" key="9">
    <source>
        <dbReference type="ARBA" id="ARBA00022842"/>
    </source>
</evidence>
<keyword evidence="1 11" id="KW-0963">Cytoplasm</keyword>
<dbReference type="PANTHER" id="PTHR39573:SF1">
    <property type="entry name" value="STRESS RESPONSE KINASE A"/>
    <property type="match status" value="1"/>
</dbReference>
<dbReference type="OrthoDB" id="5392197at2"/>
<dbReference type="SUPFAM" id="SSF56112">
    <property type="entry name" value="Protein kinase-like (PK-like)"/>
    <property type="match status" value="1"/>
</dbReference>
<evidence type="ECO:0000256" key="7">
    <source>
        <dbReference type="ARBA" id="ARBA00022777"/>
    </source>
</evidence>
<reference evidence="14 15" key="1">
    <citation type="submission" date="2019-08" db="EMBL/GenBank/DDBJ databases">
        <authorList>
            <person name="Karlyshev A.V."/>
        </authorList>
    </citation>
    <scope>NUCLEOTIDE SEQUENCE [LARGE SCALE GENOMIC DNA]</scope>
    <source>
        <strain evidence="14 15">Alg18-2.2</strain>
    </source>
</reference>
<feature type="binding site" evidence="11">
    <location>
        <position position="238"/>
    </location>
    <ligand>
        <name>Mg(2+)</name>
        <dbReference type="ChEBI" id="CHEBI:18420"/>
    </ligand>
</feature>
<dbReference type="GO" id="GO:0000287">
    <property type="term" value="F:magnesium ion binding"/>
    <property type="evidence" value="ECO:0007669"/>
    <property type="project" value="UniProtKB-UniRule"/>
</dbReference>
<dbReference type="Gene3D" id="3.30.200.70">
    <property type="match status" value="1"/>
</dbReference>
<feature type="site" description="ATP" evidence="11">
    <location>
        <position position="50"/>
    </location>
</feature>
<feature type="active site" description="Proton acceptor" evidence="11">
    <location>
        <position position="216"/>
    </location>
</feature>
<evidence type="ECO:0000313" key="15">
    <source>
        <dbReference type="Proteomes" id="UP000321248"/>
    </source>
</evidence>
<name>A0A5C8L184_9GAMM</name>
<comment type="cofactor">
    <cofactor evidence="11">
        <name>Mg(2+)</name>
        <dbReference type="ChEBI" id="CHEBI:18420"/>
    </cofactor>
</comment>
<evidence type="ECO:0000256" key="1">
    <source>
        <dbReference type="ARBA" id="ARBA00022490"/>
    </source>
</evidence>
<comment type="catalytic activity">
    <reaction evidence="11">
        <text>L-seryl-[protein] + ATP = O-phospho-L-seryl-[protein] + ADP + H(+)</text>
        <dbReference type="Rhea" id="RHEA:17989"/>
        <dbReference type="Rhea" id="RHEA-COMP:9863"/>
        <dbReference type="Rhea" id="RHEA-COMP:11604"/>
        <dbReference type="ChEBI" id="CHEBI:15378"/>
        <dbReference type="ChEBI" id="CHEBI:29999"/>
        <dbReference type="ChEBI" id="CHEBI:30616"/>
        <dbReference type="ChEBI" id="CHEBI:83421"/>
        <dbReference type="ChEBI" id="CHEBI:456216"/>
        <dbReference type="EC" id="2.7.11.1"/>
    </reaction>
</comment>
<dbReference type="GO" id="GO:0106310">
    <property type="term" value="F:protein serine kinase activity"/>
    <property type="evidence" value="ECO:0007669"/>
    <property type="project" value="RHEA"/>
</dbReference>
<comment type="similarity">
    <text evidence="11">Belongs to the SrkA/RdoA protein kinase family.</text>
</comment>
<evidence type="ECO:0000256" key="6">
    <source>
        <dbReference type="ARBA" id="ARBA00022741"/>
    </source>
</evidence>
<keyword evidence="6 11" id="KW-0547">Nucleotide-binding</keyword>
<keyword evidence="2 11" id="KW-0723">Serine/threonine-protein kinase</keyword>
<evidence type="ECO:0000313" key="14">
    <source>
        <dbReference type="EMBL" id="TXK66005.1"/>
    </source>
</evidence>
<comment type="subunit">
    <text evidence="11">Monomer.</text>
</comment>
<dbReference type="Gene3D" id="1.10.510.10">
    <property type="entry name" value="Transferase(Phosphotransferase) domain 1"/>
    <property type="match status" value="1"/>
</dbReference>
<dbReference type="InterPro" id="IPR002575">
    <property type="entry name" value="Aminoglycoside_PTrfase"/>
</dbReference>
<feature type="compositionally biased region" description="Basic and acidic residues" evidence="12">
    <location>
        <begin position="1"/>
        <end position="20"/>
    </location>
</feature>
<evidence type="ECO:0000256" key="12">
    <source>
        <dbReference type="SAM" id="MobiDB-lite"/>
    </source>
</evidence>
<evidence type="ECO:0000256" key="5">
    <source>
        <dbReference type="ARBA" id="ARBA00022723"/>
    </source>
</evidence>
<evidence type="ECO:0000259" key="13">
    <source>
        <dbReference type="Pfam" id="PF01636"/>
    </source>
</evidence>
<keyword evidence="8 11" id="KW-0067">ATP-binding</keyword>
<organism evidence="14 15">
    <name type="scientific">Alkalisalibacterium limincola</name>
    <dbReference type="NCBI Taxonomy" id="2699169"/>
    <lineage>
        <taxon>Bacteria</taxon>
        <taxon>Pseudomonadati</taxon>
        <taxon>Pseudomonadota</taxon>
        <taxon>Gammaproteobacteria</taxon>
        <taxon>Lysobacterales</taxon>
        <taxon>Lysobacteraceae</taxon>
        <taxon>Alkalisalibacterium</taxon>
    </lineage>
</organism>
<dbReference type="PANTHER" id="PTHR39573">
    <property type="entry name" value="STRESS RESPONSE KINASE A"/>
    <property type="match status" value="1"/>
</dbReference>
<comment type="subcellular location">
    <subcellularLocation>
        <location evidence="11">Cytoplasm</location>
    </subcellularLocation>
</comment>
<dbReference type="InterPro" id="IPR032882">
    <property type="entry name" value="SrkA/RdoA"/>
</dbReference>
<feature type="binding site" evidence="11">
    <location>
        <position position="221"/>
    </location>
    <ligand>
        <name>Mg(2+)</name>
        <dbReference type="ChEBI" id="CHEBI:18420"/>
    </ligand>
</feature>
<evidence type="ECO:0000256" key="8">
    <source>
        <dbReference type="ARBA" id="ARBA00022840"/>
    </source>
</evidence>
<keyword evidence="7 11" id="KW-0418">Kinase</keyword>
<evidence type="ECO:0000256" key="4">
    <source>
        <dbReference type="ARBA" id="ARBA00022679"/>
    </source>
</evidence>
<dbReference type="HAMAP" id="MF_01497">
    <property type="entry name" value="SrkA_kinase"/>
    <property type="match status" value="1"/>
</dbReference>
<keyword evidence="10 11" id="KW-0346">Stress response</keyword>
<keyword evidence="4 11" id="KW-0808">Transferase</keyword>
<dbReference type="Proteomes" id="UP000321248">
    <property type="component" value="Unassembled WGS sequence"/>
</dbReference>
<feature type="domain" description="Aminoglycoside phosphotransferase" evidence="13">
    <location>
        <begin position="49"/>
        <end position="283"/>
    </location>
</feature>
<comment type="caution">
    <text evidence="14">The sequence shown here is derived from an EMBL/GenBank/DDBJ whole genome shotgun (WGS) entry which is preliminary data.</text>
</comment>